<keyword evidence="1" id="KW-0472">Membrane</keyword>
<reference evidence="3" key="1">
    <citation type="journal article" date="2019" name="Int. J. Syst. Evol. Microbiol.">
        <title>The Global Catalogue of Microorganisms (GCM) 10K type strain sequencing project: providing services to taxonomists for standard genome sequencing and annotation.</title>
        <authorList>
            <consortium name="The Broad Institute Genomics Platform"/>
            <consortium name="The Broad Institute Genome Sequencing Center for Infectious Disease"/>
            <person name="Wu L."/>
            <person name="Ma J."/>
        </authorList>
    </citation>
    <scope>NUCLEOTIDE SEQUENCE [LARGE SCALE GENOMIC DNA]</scope>
    <source>
        <strain evidence="3">CGMCC 1.16026</strain>
    </source>
</reference>
<accession>A0ABW1Z5M5</accession>
<evidence type="ECO:0000313" key="3">
    <source>
        <dbReference type="Proteomes" id="UP001596391"/>
    </source>
</evidence>
<organism evidence="2 3">
    <name type="scientific">Granulicella cerasi</name>
    <dbReference type="NCBI Taxonomy" id="741063"/>
    <lineage>
        <taxon>Bacteria</taxon>
        <taxon>Pseudomonadati</taxon>
        <taxon>Acidobacteriota</taxon>
        <taxon>Terriglobia</taxon>
        <taxon>Terriglobales</taxon>
        <taxon>Acidobacteriaceae</taxon>
        <taxon>Granulicella</taxon>
    </lineage>
</organism>
<keyword evidence="3" id="KW-1185">Reference proteome</keyword>
<evidence type="ECO:0000313" key="2">
    <source>
        <dbReference type="EMBL" id="MFC6644451.1"/>
    </source>
</evidence>
<dbReference type="EMBL" id="JBHSWI010000001">
    <property type="protein sequence ID" value="MFC6644451.1"/>
    <property type="molecule type" value="Genomic_DNA"/>
</dbReference>
<dbReference type="Proteomes" id="UP001596391">
    <property type="component" value="Unassembled WGS sequence"/>
</dbReference>
<keyword evidence="1" id="KW-1133">Transmembrane helix</keyword>
<proteinExistence type="predicted"/>
<keyword evidence="1" id="KW-0812">Transmembrane</keyword>
<name>A0ABW1Z5M5_9BACT</name>
<sequence length="157" mass="16622">MNTPITHSESLQDLMTAVSTTIAKHLKGSIDALKEDRADRHRVANLAQSANDLAIGNKSRIDALDVRMQALIGDGTGENGKLAAMTKSQLQTQLGVEELKGDVKQIKDTVADLKSIGEQSKSAISGGRALMTTLGLLSTFIAVVGGVVAGILWVYKH</sequence>
<gene>
    <name evidence="2" type="ORF">ACFQBQ_02370</name>
</gene>
<comment type="caution">
    <text evidence="2">The sequence shown here is derived from an EMBL/GenBank/DDBJ whole genome shotgun (WGS) entry which is preliminary data.</text>
</comment>
<dbReference type="RefSeq" id="WP_263372388.1">
    <property type="nucleotide sequence ID" value="NZ_JAGSYD010000005.1"/>
</dbReference>
<protein>
    <submittedName>
        <fullName evidence="2">Uncharacterized protein</fullName>
    </submittedName>
</protein>
<feature type="transmembrane region" description="Helical" evidence="1">
    <location>
        <begin position="129"/>
        <end position="155"/>
    </location>
</feature>
<evidence type="ECO:0000256" key="1">
    <source>
        <dbReference type="SAM" id="Phobius"/>
    </source>
</evidence>